<dbReference type="GO" id="GO:0036440">
    <property type="term" value="F:citrate synthase activity"/>
    <property type="evidence" value="ECO:0007669"/>
    <property type="project" value="UniProtKB-EC"/>
</dbReference>
<keyword evidence="8" id="KW-1185">Reference proteome</keyword>
<dbReference type="GO" id="GO:0005975">
    <property type="term" value="P:carbohydrate metabolic process"/>
    <property type="evidence" value="ECO:0007669"/>
    <property type="project" value="TreeGrafter"/>
</dbReference>
<dbReference type="GO" id="GO:0005829">
    <property type="term" value="C:cytosol"/>
    <property type="evidence" value="ECO:0007669"/>
    <property type="project" value="TreeGrafter"/>
</dbReference>
<keyword evidence="7" id="KW-0012">Acyltransferase</keyword>
<name>A0A2G3E0R7_9FIRM</name>
<evidence type="ECO:0000256" key="5">
    <source>
        <dbReference type="PIRNR" id="PIRNR001369"/>
    </source>
</evidence>
<dbReference type="Pfam" id="PF00285">
    <property type="entry name" value="Citrate_synt"/>
    <property type="match status" value="1"/>
</dbReference>
<dbReference type="UniPathway" id="UPA00223"/>
<dbReference type="SUPFAM" id="SSF48256">
    <property type="entry name" value="Citrate synthase"/>
    <property type="match status" value="1"/>
</dbReference>
<sequence>MKENEQLIELADLNNTVVIPEDLEDDPFYVNREFVKKIARLRRELANHPLLDPNLYLEYDVKRGLRDAAGKGVLTGLTEVSDVVAYRLEKGNQIPDDGHLYYQGVEVNDLIAGLGDRKFGFEETSFLLIFGHLPNQEELDVFLSVMEEMQHLGGRFVRDVVMKASNANIMNALQRCVLTLYTYDSDPDNIAPDNVLRQSLELINKLPLLAVYSYHAYMHFRQGATLMIRNPKKGLSLAENILLMLRADGHYTALEAKVLDVALILHADHGGGNNSTFTTHVVSSSGTDTYSSTAASIASLKGPRHGGANLKVQNMFADIKAHVKNWADEKELTAYLEKILNKEAFDQSGLIYGMGHAVYTLSDPREVILKEYAHMLAKEKHMEEEFNLYESVERIAGRLIMERRRVHKNVCANVDFYSGFVYTMLGIPEELFTPIFAIARIPGWSAHRLEEIMNTSKIIRPAYKYVGHHIPYVPMNERK</sequence>
<comment type="caution">
    <text evidence="7">The sequence shown here is derived from an EMBL/GenBank/DDBJ whole genome shotgun (WGS) entry which is preliminary data.</text>
</comment>
<dbReference type="RefSeq" id="WP_099386803.1">
    <property type="nucleotide sequence ID" value="NZ_JANSWH010000061.1"/>
</dbReference>
<evidence type="ECO:0000313" key="7">
    <source>
        <dbReference type="EMBL" id="PHU36829.1"/>
    </source>
</evidence>
<keyword evidence="3 5" id="KW-0808">Transferase</keyword>
<evidence type="ECO:0000313" key="8">
    <source>
        <dbReference type="Proteomes" id="UP000224563"/>
    </source>
</evidence>
<comment type="pathway">
    <text evidence="1">Carbohydrate metabolism; tricarboxylic acid cycle.</text>
</comment>
<reference evidence="7 8" key="2">
    <citation type="submission" date="2017-10" db="EMBL/GenBank/DDBJ databases">
        <authorList>
            <person name="Banno H."/>
            <person name="Chua N.-H."/>
        </authorList>
    </citation>
    <scope>NUCLEOTIDE SEQUENCE [LARGE SCALE GENOMIC DNA]</scope>
    <source>
        <strain evidence="7 8">JK623</strain>
    </source>
</reference>
<dbReference type="InterPro" id="IPR002020">
    <property type="entry name" value="Citrate_synthase"/>
</dbReference>
<dbReference type="PANTHER" id="PTHR11739">
    <property type="entry name" value="CITRATE SYNTHASE"/>
    <property type="match status" value="1"/>
</dbReference>
<dbReference type="Proteomes" id="UP000224563">
    <property type="component" value="Unassembled WGS sequence"/>
</dbReference>
<dbReference type="InterPro" id="IPR036969">
    <property type="entry name" value="Citrate_synthase_sf"/>
</dbReference>
<dbReference type="InterPro" id="IPR016143">
    <property type="entry name" value="Citrate_synth-like_sm_a-sub"/>
</dbReference>
<reference evidence="7 8" key="1">
    <citation type="submission" date="2017-10" db="EMBL/GenBank/DDBJ databases">
        <title>Resolving the taxonomy of Roseburia spp., Eubacterium rectale and Agathobacter spp. through phylogenomic analysis.</title>
        <authorList>
            <person name="Sheridan P.O."/>
            <person name="Walker A.W."/>
            <person name="Duncan S.H."/>
            <person name="Scott K.P."/>
            <person name="Toole P.W.O."/>
            <person name="Luis P."/>
            <person name="Flint H.J."/>
        </authorList>
    </citation>
    <scope>NUCLEOTIDE SEQUENCE [LARGE SCALE GENOMIC DNA]</scope>
    <source>
        <strain evidence="7 8">JK623</strain>
    </source>
</reference>
<evidence type="ECO:0000256" key="4">
    <source>
        <dbReference type="ARBA" id="ARBA00049288"/>
    </source>
</evidence>
<comment type="catalytic activity">
    <reaction evidence="4">
        <text>oxaloacetate + acetyl-CoA + H2O = citrate + CoA + H(+)</text>
        <dbReference type="Rhea" id="RHEA:16845"/>
        <dbReference type="ChEBI" id="CHEBI:15377"/>
        <dbReference type="ChEBI" id="CHEBI:15378"/>
        <dbReference type="ChEBI" id="CHEBI:16452"/>
        <dbReference type="ChEBI" id="CHEBI:16947"/>
        <dbReference type="ChEBI" id="CHEBI:57287"/>
        <dbReference type="ChEBI" id="CHEBI:57288"/>
        <dbReference type="EC" id="2.3.3.16"/>
    </reaction>
</comment>
<dbReference type="AlphaFoldDB" id="A0A2G3E0R7"/>
<dbReference type="GO" id="GO:0006099">
    <property type="term" value="P:tricarboxylic acid cycle"/>
    <property type="evidence" value="ECO:0007669"/>
    <property type="project" value="UniProtKB-UniPathway"/>
</dbReference>
<dbReference type="InterPro" id="IPR024176">
    <property type="entry name" value="Citrate_synthase_bac-typ"/>
</dbReference>
<gene>
    <name evidence="7" type="ORF">CSX02_11395</name>
</gene>
<comment type="similarity">
    <text evidence="2 5">Belongs to the citrate synthase family.</text>
</comment>
<proteinExistence type="inferred from homology"/>
<dbReference type="NCBIfam" id="NF010635">
    <property type="entry name" value="PRK14032.1"/>
    <property type="match status" value="1"/>
</dbReference>
<evidence type="ECO:0000256" key="6">
    <source>
        <dbReference type="PIRSR" id="PIRSR001369-1"/>
    </source>
</evidence>
<evidence type="ECO:0000256" key="2">
    <source>
        <dbReference type="ARBA" id="ARBA00010566"/>
    </source>
</evidence>
<feature type="active site" evidence="6">
    <location>
        <position position="415"/>
    </location>
</feature>
<evidence type="ECO:0000256" key="3">
    <source>
        <dbReference type="ARBA" id="ARBA00022679"/>
    </source>
</evidence>
<dbReference type="PIRSF" id="PIRSF001369">
    <property type="entry name" value="Citrate_synth"/>
    <property type="match status" value="1"/>
</dbReference>
<evidence type="ECO:0000256" key="1">
    <source>
        <dbReference type="ARBA" id="ARBA00005163"/>
    </source>
</evidence>
<dbReference type="PANTHER" id="PTHR11739:SF4">
    <property type="entry name" value="CITRATE SYNTHASE, PEROXISOMAL"/>
    <property type="match status" value="1"/>
</dbReference>
<dbReference type="Gene3D" id="1.10.580.10">
    <property type="entry name" value="Citrate Synthase, domain 1"/>
    <property type="match status" value="1"/>
</dbReference>
<dbReference type="EMBL" id="PDYG01000123">
    <property type="protein sequence ID" value="PHU36829.1"/>
    <property type="molecule type" value="Genomic_DNA"/>
</dbReference>
<dbReference type="InterPro" id="IPR016142">
    <property type="entry name" value="Citrate_synth-like_lrg_a-sub"/>
</dbReference>
<feature type="active site" evidence="6">
    <location>
        <position position="356"/>
    </location>
</feature>
<organism evidence="7 8">
    <name type="scientific">Agathobacter ruminis</name>
    <dbReference type="NCBI Taxonomy" id="1712665"/>
    <lineage>
        <taxon>Bacteria</taxon>
        <taxon>Bacillati</taxon>
        <taxon>Bacillota</taxon>
        <taxon>Clostridia</taxon>
        <taxon>Lachnospirales</taxon>
        <taxon>Lachnospiraceae</taxon>
        <taxon>Agathobacter</taxon>
    </lineage>
</organism>
<accession>A0A2G3E0R7</accession>
<dbReference type="PRINTS" id="PR00143">
    <property type="entry name" value="CITRTSNTHASE"/>
</dbReference>
<protein>
    <recommendedName>
        <fullName evidence="5">Citrate synthase</fullName>
    </recommendedName>
</protein>
<dbReference type="Gene3D" id="1.10.230.10">
    <property type="entry name" value="Cytochrome P450-Terp, domain 2"/>
    <property type="match status" value="1"/>
</dbReference>